<feature type="transmembrane region" description="Helical" evidence="1">
    <location>
        <begin position="7"/>
        <end position="28"/>
    </location>
</feature>
<evidence type="ECO:0000313" key="3">
    <source>
        <dbReference type="Proteomes" id="UP000279911"/>
    </source>
</evidence>
<comment type="caution">
    <text evidence="2">The sequence shown here is derived from an EMBL/GenBank/DDBJ whole genome shotgun (WGS) entry which is preliminary data.</text>
</comment>
<dbReference type="EMBL" id="RSFW01000006">
    <property type="protein sequence ID" value="RSD28692.1"/>
    <property type="molecule type" value="Genomic_DNA"/>
</dbReference>
<feature type="transmembrane region" description="Helical" evidence="1">
    <location>
        <begin position="34"/>
        <end position="54"/>
    </location>
</feature>
<reference evidence="3" key="1">
    <citation type="submission" date="2018-12" db="EMBL/GenBank/DDBJ databases">
        <title>Bacillus chawlae sp. nov., Bacillus glennii sp. nov., and Bacillus saganii sp. nov. Isolated from the Vehicle Assembly Building at Kennedy Space Center where the Viking Spacecraft were Assembled.</title>
        <authorList>
            <person name="Seuylemezian A."/>
            <person name="Vaishampayan P."/>
        </authorList>
    </citation>
    <scope>NUCLEOTIDE SEQUENCE [LARGE SCALE GENOMIC DNA]</scope>
    <source>
        <strain evidence="3">DSM 13966</strain>
    </source>
</reference>
<dbReference type="AlphaFoldDB" id="A0A3R9FZF5"/>
<keyword evidence="1" id="KW-0812">Transmembrane</keyword>
<keyword evidence="1" id="KW-0472">Membrane</keyword>
<evidence type="ECO:0008006" key="4">
    <source>
        <dbReference type="Google" id="ProtNLM"/>
    </source>
</evidence>
<dbReference type="OrthoDB" id="2886348at2"/>
<dbReference type="Proteomes" id="UP000279911">
    <property type="component" value="Unassembled WGS sequence"/>
</dbReference>
<organism evidence="2 3">
    <name type="scientific">Mesobacillus subterraneus</name>
    <dbReference type="NCBI Taxonomy" id="285983"/>
    <lineage>
        <taxon>Bacteria</taxon>
        <taxon>Bacillati</taxon>
        <taxon>Bacillota</taxon>
        <taxon>Bacilli</taxon>
        <taxon>Bacillales</taxon>
        <taxon>Bacillaceae</taxon>
        <taxon>Mesobacillus</taxon>
    </lineage>
</organism>
<accession>A0A3R9FZF5</accession>
<name>A0A3R9FZF5_9BACI</name>
<sequence>MKRKLVLSFLIVISIYTTISILSFILLSQIDRDFIGMGGLLAGFLLLISILPLWKIIYFGGRGMMGVQSHILPPDEHLHQKLHQHVKEENRSKNERKMDDILTISGGIVILISLFML</sequence>
<keyword evidence="1" id="KW-1133">Transmembrane helix</keyword>
<protein>
    <recommendedName>
        <fullName evidence="4">DUF3899 domain-containing protein</fullName>
    </recommendedName>
</protein>
<evidence type="ECO:0000313" key="2">
    <source>
        <dbReference type="EMBL" id="RSD28692.1"/>
    </source>
</evidence>
<dbReference type="RefSeq" id="WP_125478654.1">
    <property type="nucleotide sequence ID" value="NZ_RSFW01000006.1"/>
</dbReference>
<evidence type="ECO:0000256" key="1">
    <source>
        <dbReference type="SAM" id="Phobius"/>
    </source>
</evidence>
<proteinExistence type="predicted"/>
<feature type="transmembrane region" description="Helical" evidence="1">
    <location>
        <begin position="100"/>
        <end position="116"/>
    </location>
</feature>
<gene>
    <name evidence="2" type="ORF">EJA10_03710</name>
</gene>